<dbReference type="RefSeq" id="WP_149297505.1">
    <property type="nucleotide sequence ID" value="NZ_VTWH01000001.1"/>
</dbReference>
<protein>
    <submittedName>
        <fullName evidence="1">Uncharacterized protein</fullName>
    </submittedName>
</protein>
<dbReference type="OrthoDB" id="7907149at2"/>
<keyword evidence="2" id="KW-1185">Reference proteome</keyword>
<comment type="caution">
    <text evidence="1">The sequence shown here is derived from an EMBL/GenBank/DDBJ whole genome shotgun (WGS) entry which is preliminary data.</text>
</comment>
<accession>A0A5B0E1V5</accession>
<evidence type="ECO:0000313" key="1">
    <source>
        <dbReference type="EMBL" id="KAA0972105.1"/>
    </source>
</evidence>
<reference evidence="1 2" key="1">
    <citation type="submission" date="2019-08" db="EMBL/GenBank/DDBJ databases">
        <title>Aureimonas fodiniaquatilis sp. nov., isolated from a coal mine wastewater.</title>
        <authorList>
            <person name="Kim W."/>
        </authorList>
    </citation>
    <scope>NUCLEOTIDE SEQUENCE [LARGE SCALE GENOMIC DNA]</scope>
    <source>
        <strain evidence="1 2">CAU 1482</strain>
    </source>
</reference>
<name>A0A5B0E1V5_9HYPH</name>
<sequence>MILSSTRVYADDSPAVSRCEDAIVGAIQNPGSYQRGAVSRSEQDNILQALTIEFEASNIYGQPIGARGICYFRMVSPSPLEQKNCPQCQIFVLDGLSIAGAFRPGDPSEQRIISQAP</sequence>
<proteinExistence type="predicted"/>
<gene>
    <name evidence="1" type="ORF">FPY71_03040</name>
</gene>
<dbReference type="AlphaFoldDB" id="A0A5B0E1V5"/>
<dbReference type="EMBL" id="VTWH01000001">
    <property type="protein sequence ID" value="KAA0972105.1"/>
    <property type="molecule type" value="Genomic_DNA"/>
</dbReference>
<dbReference type="Proteomes" id="UP000324738">
    <property type="component" value="Unassembled WGS sequence"/>
</dbReference>
<evidence type="ECO:0000313" key="2">
    <source>
        <dbReference type="Proteomes" id="UP000324738"/>
    </source>
</evidence>
<organism evidence="1 2">
    <name type="scientific">Aureimonas fodinaquatilis</name>
    <dbReference type="NCBI Taxonomy" id="2565783"/>
    <lineage>
        <taxon>Bacteria</taxon>
        <taxon>Pseudomonadati</taxon>
        <taxon>Pseudomonadota</taxon>
        <taxon>Alphaproteobacteria</taxon>
        <taxon>Hyphomicrobiales</taxon>
        <taxon>Aurantimonadaceae</taxon>
        <taxon>Aureimonas</taxon>
    </lineage>
</organism>